<sequence length="114" mass="13174">MKKKNIISSFFSVMLLISVFSAHVMGNLYVQPEVTKKAKADTEKQQEQPQLQQLSHEIVVPTFDFHFGEITFQGFNNLVIFYAECVPGTIIQQFVYHHSFFDKLFEHHIAINAP</sequence>
<proteinExistence type="predicted"/>
<feature type="signal peptide" evidence="1">
    <location>
        <begin position="1"/>
        <end position="24"/>
    </location>
</feature>
<dbReference type="Proteomes" id="UP001595616">
    <property type="component" value="Unassembled WGS sequence"/>
</dbReference>
<evidence type="ECO:0000256" key="1">
    <source>
        <dbReference type="SAM" id="SignalP"/>
    </source>
</evidence>
<keyword evidence="3" id="KW-1185">Reference proteome</keyword>
<name>A0ABV7YVB4_9BACT</name>
<feature type="chain" id="PRO_5045297868" evidence="1">
    <location>
        <begin position="25"/>
        <end position="114"/>
    </location>
</feature>
<protein>
    <submittedName>
        <fullName evidence="2">Uncharacterized protein</fullName>
    </submittedName>
</protein>
<reference evidence="3" key="1">
    <citation type="journal article" date="2019" name="Int. J. Syst. Evol. Microbiol.">
        <title>The Global Catalogue of Microorganisms (GCM) 10K type strain sequencing project: providing services to taxonomists for standard genome sequencing and annotation.</title>
        <authorList>
            <consortium name="The Broad Institute Genomics Platform"/>
            <consortium name="The Broad Institute Genome Sequencing Center for Infectious Disease"/>
            <person name="Wu L."/>
            <person name="Ma J."/>
        </authorList>
    </citation>
    <scope>NUCLEOTIDE SEQUENCE [LARGE SCALE GENOMIC DNA]</scope>
    <source>
        <strain evidence="3">CECT 7956</strain>
    </source>
</reference>
<gene>
    <name evidence="2" type="ORF">ACFOOI_09870</name>
</gene>
<dbReference type="RefSeq" id="WP_379837532.1">
    <property type="nucleotide sequence ID" value="NZ_JBHRYQ010000001.1"/>
</dbReference>
<accession>A0ABV7YVB4</accession>
<comment type="caution">
    <text evidence="2">The sequence shown here is derived from an EMBL/GenBank/DDBJ whole genome shotgun (WGS) entry which is preliminary data.</text>
</comment>
<evidence type="ECO:0000313" key="3">
    <source>
        <dbReference type="Proteomes" id="UP001595616"/>
    </source>
</evidence>
<evidence type="ECO:0000313" key="2">
    <source>
        <dbReference type="EMBL" id="MFC3810960.1"/>
    </source>
</evidence>
<keyword evidence="1" id="KW-0732">Signal</keyword>
<organism evidence="2 3">
    <name type="scientific">Lacihabitans lacunae</name>
    <dbReference type="NCBI Taxonomy" id="1028214"/>
    <lineage>
        <taxon>Bacteria</taxon>
        <taxon>Pseudomonadati</taxon>
        <taxon>Bacteroidota</taxon>
        <taxon>Cytophagia</taxon>
        <taxon>Cytophagales</taxon>
        <taxon>Leadbetterellaceae</taxon>
        <taxon>Lacihabitans</taxon>
    </lineage>
</organism>
<dbReference type="EMBL" id="JBHRYQ010000001">
    <property type="protein sequence ID" value="MFC3810960.1"/>
    <property type="molecule type" value="Genomic_DNA"/>
</dbReference>